<reference evidence="4" key="1">
    <citation type="submission" date="2018-05" db="EMBL/GenBank/DDBJ databases">
        <authorList>
            <person name="Lanie J.A."/>
            <person name="Ng W.-L."/>
            <person name="Kazmierczak K.M."/>
            <person name="Andrzejewski T.M."/>
            <person name="Davidsen T.M."/>
            <person name="Wayne K.J."/>
            <person name="Tettelin H."/>
            <person name="Glass J.I."/>
            <person name="Rusch D."/>
            <person name="Podicherti R."/>
            <person name="Tsui H.-C.T."/>
            <person name="Winkler M.E."/>
        </authorList>
    </citation>
    <scope>NUCLEOTIDE SEQUENCE</scope>
</reference>
<dbReference type="PANTHER" id="PTHR21337">
    <property type="entry name" value="PHOSPHO-2-DEHYDRO-3-DEOXYHEPTONATE ALDOLASE 1, 2"/>
    <property type="match status" value="1"/>
</dbReference>
<dbReference type="SUPFAM" id="SSF51569">
    <property type="entry name" value="Aldolase"/>
    <property type="match status" value="1"/>
</dbReference>
<dbReference type="PANTHER" id="PTHR21337:SF0">
    <property type="entry name" value="PHOSPHO-2-DEHYDRO-3-DEOXYHEPTONATE ALDOLASE"/>
    <property type="match status" value="1"/>
</dbReference>
<evidence type="ECO:0000256" key="1">
    <source>
        <dbReference type="ARBA" id="ARBA00012694"/>
    </source>
</evidence>
<sequence length="65" mass="7350">MTKPKWNPSSWKGKNADQQPDYSDSDQVASVIKHLSKFPPIVTSWEIEALKQHIARAQNGEAFVL</sequence>
<name>A0A381X839_9ZZZZ</name>
<evidence type="ECO:0000256" key="2">
    <source>
        <dbReference type="ARBA" id="ARBA00022679"/>
    </source>
</evidence>
<gene>
    <name evidence="4" type="ORF">METZ01_LOCUS113191</name>
</gene>
<keyword evidence="2" id="KW-0808">Transferase</keyword>
<dbReference type="AlphaFoldDB" id="A0A381X839"/>
<evidence type="ECO:0000256" key="3">
    <source>
        <dbReference type="SAM" id="MobiDB-lite"/>
    </source>
</evidence>
<dbReference type="EC" id="2.5.1.54" evidence="1"/>
<dbReference type="EMBL" id="UINC01014086">
    <property type="protein sequence ID" value="SVA60337.1"/>
    <property type="molecule type" value="Genomic_DNA"/>
</dbReference>
<feature type="region of interest" description="Disordered" evidence="3">
    <location>
        <begin position="1"/>
        <end position="25"/>
    </location>
</feature>
<dbReference type="Pfam" id="PF01474">
    <property type="entry name" value="DAHP_synth_2"/>
    <property type="match status" value="1"/>
</dbReference>
<dbReference type="InterPro" id="IPR002480">
    <property type="entry name" value="DAHP_synth_2"/>
</dbReference>
<organism evidence="4">
    <name type="scientific">marine metagenome</name>
    <dbReference type="NCBI Taxonomy" id="408172"/>
    <lineage>
        <taxon>unclassified sequences</taxon>
        <taxon>metagenomes</taxon>
        <taxon>ecological metagenomes</taxon>
    </lineage>
</organism>
<evidence type="ECO:0000313" key="4">
    <source>
        <dbReference type="EMBL" id="SVA60337.1"/>
    </source>
</evidence>
<dbReference type="GO" id="GO:0009073">
    <property type="term" value="P:aromatic amino acid family biosynthetic process"/>
    <property type="evidence" value="ECO:0007669"/>
    <property type="project" value="InterPro"/>
</dbReference>
<feature type="compositionally biased region" description="Polar residues" evidence="3">
    <location>
        <begin position="7"/>
        <end position="25"/>
    </location>
</feature>
<dbReference type="GO" id="GO:0003849">
    <property type="term" value="F:3-deoxy-7-phosphoheptulonate synthase activity"/>
    <property type="evidence" value="ECO:0007669"/>
    <property type="project" value="UniProtKB-EC"/>
</dbReference>
<proteinExistence type="predicted"/>
<accession>A0A381X839</accession>
<protein>
    <recommendedName>
        <fullName evidence="1">3-deoxy-7-phosphoheptulonate synthase</fullName>
        <ecNumber evidence="1">2.5.1.54</ecNumber>
    </recommendedName>
</protein>